<evidence type="ECO:0000256" key="4">
    <source>
        <dbReference type="ARBA" id="ARBA00023002"/>
    </source>
</evidence>
<dbReference type="Gene3D" id="3.90.770.10">
    <property type="entry name" value="3-hydroxy-3-methylglutaryl-coenzyme A Reductase, Chain A, domain 2"/>
    <property type="match status" value="1"/>
</dbReference>
<dbReference type="STRING" id="1802061.A3A93_01790"/>
<reference evidence="5 6" key="1">
    <citation type="journal article" date="2016" name="Nat. Commun.">
        <title>Thousands of microbial genomes shed light on interconnected biogeochemical processes in an aquifer system.</title>
        <authorList>
            <person name="Anantharaman K."/>
            <person name="Brown C.T."/>
            <person name="Hug L.A."/>
            <person name="Sharon I."/>
            <person name="Castelle C.J."/>
            <person name="Probst A.J."/>
            <person name="Thomas B.C."/>
            <person name="Singh A."/>
            <person name="Wilkins M.J."/>
            <person name="Karaoz U."/>
            <person name="Brodie E.L."/>
            <person name="Williams K.H."/>
            <person name="Hubbard S.S."/>
            <person name="Banfield J.F."/>
        </authorList>
    </citation>
    <scope>NUCLEOTIDE SEQUENCE [LARGE SCALE GENOMIC DNA]</scope>
</reference>
<dbReference type="PROSITE" id="PS00318">
    <property type="entry name" value="HMG_COA_REDUCTASE_2"/>
    <property type="match status" value="1"/>
</dbReference>
<evidence type="ECO:0000256" key="3">
    <source>
        <dbReference type="ARBA" id="ARBA00022857"/>
    </source>
</evidence>
<comment type="caution">
    <text evidence="5">The sequence shown here is derived from an EMBL/GenBank/DDBJ whole genome shotgun (WGS) entry which is preliminary data.</text>
</comment>
<dbReference type="SUPFAM" id="SSF55035">
    <property type="entry name" value="NAD-binding domain of HMG-CoA reductase"/>
    <property type="match status" value="1"/>
</dbReference>
<dbReference type="CDD" id="cd00643">
    <property type="entry name" value="HMG-CoA_reductase_classI"/>
    <property type="match status" value="1"/>
</dbReference>
<dbReference type="InterPro" id="IPR009029">
    <property type="entry name" value="HMG_CoA_Rdtase_sub-bd_dom_sf"/>
</dbReference>
<evidence type="ECO:0000313" key="6">
    <source>
        <dbReference type="Proteomes" id="UP000177141"/>
    </source>
</evidence>
<evidence type="ECO:0000256" key="2">
    <source>
        <dbReference type="ARBA" id="ARBA00012999"/>
    </source>
</evidence>
<dbReference type="SUPFAM" id="SSF56542">
    <property type="entry name" value="Substrate-binding domain of HMG-CoA reductase"/>
    <property type="match status" value="1"/>
</dbReference>
<dbReference type="GO" id="GO:0016126">
    <property type="term" value="P:sterol biosynthetic process"/>
    <property type="evidence" value="ECO:0007669"/>
    <property type="project" value="TreeGrafter"/>
</dbReference>
<keyword evidence="4" id="KW-0560">Oxidoreductase</keyword>
<gene>
    <name evidence="5" type="ORF">A3A93_01790</name>
</gene>
<dbReference type="Proteomes" id="UP000177141">
    <property type="component" value="Unassembled WGS sequence"/>
</dbReference>
<dbReference type="PRINTS" id="PR00071">
    <property type="entry name" value="HMGCOARDTASE"/>
</dbReference>
<dbReference type="InterPro" id="IPR009023">
    <property type="entry name" value="HMG_CoA_Rdtase_NAD(P)-bd_sf"/>
</dbReference>
<dbReference type="PROSITE" id="PS50065">
    <property type="entry name" value="HMG_COA_REDUCTASE_4"/>
    <property type="match status" value="1"/>
</dbReference>
<dbReference type="InterPro" id="IPR023076">
    <property type="entry name" value="HMG_CoA_Rdtase_CS"/>
</dbReference>
<dbReference type="EMBL" id="MGAL01000017">
    <property type="protein sequence ID" value="OGK48349.1"/>
    <property type="molecule type" value="Genomic_DNA"/>
</dbReference>
<dbReference type="AlphaFoldDB" id="A0A1F7IYA2"/>
<dbReference type="PANTHER" id="PTHR10572">
    <property type="entry name" value="3-HYDROXY-3-METHYLGLUTARYL-COENZYME A REDUCTASE"/>
    <property type="match status" value="1"/>
</dbReference>
<comment type="similarity">
    <text evidence="1">Belongs to the HMG-CoA reductase family.</text>
</comment>
<keyword evidence="3" id="KW-0521">NADP</keyword>
<evidence type="ECO:0000256" key="1">
    <source>
        <dbReference type="ARBA" id="ARBA00007661"/>
    </source>
</evidence>
<dbReference type="GO" id="GO:0008299">
    <property type="term" value="P:isoprenoid biosynthetic process"/>
    <property type="evidence" value="ECO:0007669"/>
    <property type="project" value="InterPro"/>
</dbReference>
<dbReference type="PANTHER" id="PTHR10572:SF24">
    <property type="entry name" value="3-HYDROXY-3-METHYLGLUTARYL-COENZYME A REDUCTASE"/>
    <property type="match status" value="1"/>
</dbReference>
<sequence length="375" mass="40389">MNMNLKAHNDFLERAESLEKKLNISLVNITQSIKDDPKNIHCENLIGAVSIPVGVAGPLKIIGRNSKREFFVPLATTEGALVASVNRGCKAITQSGGTTVQIEEVGVTRGPIFKVSGINQALWFKEWLNKNFAELKTVAEATSSHLKFKKIDTSILGKNVYVRFYFDTDFAMGMNMATLATEAIVKYIGVKTKIACLALAGNFDIDKKAAWLNFISGRGRRAWAEVVIPKSILKYVLKTDAETLNEVIQSKCWGGSMMSGSLGFNAHFANIAAAFFAATGQDLAHVVEASLGITSAEVTENKGLYVSVYLPDIMMGTVGGGTNLKTQSEAHSIVGVKTLAELSEVFAGAVLAGEISLLSSIAQQSLARVHKELGR</sequence>
<dbReference type="GO" id="GO:0004420">
    <property type="term" value="F:hydroxymethylglutaryl-CoA reductase (NADPH) activity"/>
    <property type="evidence" value="ECO:0007669"/>
    <property type="project" value="UniProtKB-EC"/>
</dbReference>
<dbReference type="Pfam" id="PF00368">
    <property type="entry name" value="HMG-CoA_red"/>
    <property type="match status" value="1"/>
</dbReference>
<dbReference type="GO" id="GO:0015936">
    <property type="term" value="P:coenzyme A metabolic process"/>
    <property type="evidence" value="ECO:0007669"/>
    <property type="project" value="InterPro"/>
</dbReference>
<dbReference type="InterPro" id="IPR023074">
    <property type="entry name" value="HMG_CoA_Rdtase_cat_sf"/>
</dbReference>
<dbReference type="Gene3D" id="3.30.70.420">
    <property type="entry name" value="Hydroxymethylglutaryl-CoA reductase, class I/II, NAD/NADP-binding domain"/>
    <property type="match status" value="1"/>
</dbReference>
<dbReference type="InterPro" id="IPR002202">
    <property type="entry name" value="HMG_CoA_Rdtase"/>
</dbReference>
<evidence type="ECO:0000313" key="5">
    <source>
        <dbReference type="EMBL" id="OGK48349.1"/>
    </source>
</evidence>
<dbReference type="InterPro" id="IPR004554">
    <property type="entry name" value="HMG_CoA_Rdtase_eu_arc"/>
</dbReference>
<dbReference type="EC" id="1.1.1.34" evidence="2"/>
<protein>
    <recommendedName>
        <fullName evidence="2">hydroxymethylglutaryl-CoA reductase (NADPH)</fullName>
        <ecNumber evidence="2">1.1.1.34</ecNumber>
    </recommendedName>
</protein>
<proteinExistence type="inferred from homology"/>
<name>A0A1F7IYA2_9BACT</name>
<organism evidence="5 6">
    <name type="scientific">Candidatus Roizmanbacteria bacterium RIFCSPLOWO2_01_FULL_38_12</name>
    <dbReference type="NCBI Taxonomy" id="1802061"/>
    <lineage>
        <taxon>Bacteria</taxon>
        <taxon>Candidatus Roizmaniibacteriota</taxon>
    </lineage>
</organism>
<accession>A0A1F7IYA2</accession>